<gene>
    <name evidence="2" type="ORF">AVEN_34808_1</name>
    <name evidence="3" type="ORF">AVEN_37567_1</name>
</gene>
<feature type="domain" description="SOCS box" evidence="1">
    <location>
        <begin position="48"/>
        <end position="89"/>
    </location>
</feature>
<dbReference type="Proteomes" id="UP000499080">
    <property type="component" value="Unassembled WGS sequence"/>
</dbReference>
<sequence>MLWRSISDAIINKQEMIRAIKKLQDEVRIYFAFVTLQCGGENGYLPDPGTLKHLSRCSVRQQLGKNIEIPYNKLDLDIPRSLISYINLEEEEEYNH</sequence>
<dbReference type="EMBL" id="BGPR01152190">
    <property type="protein sequence ID" value="GBL62464.1"/>
    <property type="molecule type" value="Genomic_DNA"/>
</dbReference>
<evidence type="ECO:0000313" key="4">
    <source>
        <dbReference type="Proteomes" id="UP000499080"/>
    </source>
</evidence>
<reference evidence="3 4" key="1">
    <citation type="journal article" date="2019" name="Sci. Rep.">
        <title>Orb-weaving spider Araneus ventricosus genome elucidates the spidroin gene catalogue.</title>
        <authorList>
            <person name="Kono N."/>
            <person name="Nakamura H."/>
            <person name="Ohtoshi R."/>
            <person name="Moran D.A.P."/>
            <person name="Shinohara A."/>
            <person name="Yoshida Y."/>
            <person name="Fujiwara M."/>
            <person name="Mori M."/>
            <person name="Tomita M."/>
            <person name="Arakawa K."/>
        </authorList>
    </citation>
    <scope>NUCLEOTIDE SEQUENCE [LARGE SCALE GENOMIC DNA]</scope>
</reference>
<proteinExistence type="predicted"/>
<accession>A0A4Y1ZQW6</accession>
<dbReference type="AlphaFoldDB" id="A0A4Y1ZQW6"/>
<protein>
    <recommendedName>
        <fullName evidence="1">SOCS box domain-containing protein</fullName>
    </recommendedName>
</protein>
<name>A0A4Y1ZQW6_ARAVE</name>
<organism evidence="3 4">
    <name type="scientific">Araneus ventricosus</name>
    <name type="common">Orbweaver spider</name>
    <name type="synonym">Epeira ventricosa</name>
    <dbReference type="NCBI Taxonomy" id="182803"/>
    <lineage>
        <taxon>Eukaryota</taxon>
        <taxon>Metazoa</taxon>
        <taxon>Ecdysozoa</taxon>
        <taxon>Arthropoda</taxon>
        <taxon>Chelicerata</taxon>
        <taxon>Arachnida</taxon>
        <taxon>Araneae</taxon>
        <taxon>Araneomorphae</taxon>
        <taxon>Entelegynae</taxon>
        <taxon>Araneoidea</taxon>
        <taxon>Araneidae</taxon>
        <taxon>Araneus</taxon>
    </lineage>
</organism>
<evidence type="ECO:0000313" key="3">
    <source>
        <dbReference type="EMBL" id="GBL62473.1"/>
    </source>
</evidence>
<dbReference type="EMBL" id="BGPR01152192">
    <property type="protein sequence ID" value="GBL62473.1"/>
    <property type="molecule type" value="Genomic_DNA"/>
</dbReference>
<comment type="caution">
    <text evidence="3">The sequence shown here is derived from an EMBL/GenBank/DDBJ whole genome shotgun (WGS) entry which is preliminary data.</text>
</comment>
<evidence type="ECO:0000313" key="2">
    <source>
        <dbReference type="EMBL" id="GBL62464.1"/>
    </source>
</evidence>
<dbReference type="SMART" id="SM00969">
    <property type="entry name" value="SOCS_box"/>
    <property type="match status" value="1"/>
</dbReference>
<dbReference type="Pfam" id="PF07525">
    <property type="entry name" value="SOCS_box"/>
    <property type="match status" value="1"/>
</dbReference>
<dbReference type="InterPro" id="IPR001496">
    <property type="entry name" value="SOCS_box"/>
</dbReference>
<keyword evidence="4" id="KW-1185">Reference proteome</keyword>
<evidence type="ECO:0000259" key="1">
    <source>
        <dbReference type="SMART" id="SM00969"/>
    </source>
</evidence>
<dbReference type="OrthoDB" id="6434066at2759"/>